<evidence type="ECO:0000313" key="1">
    <source>
        <dbReference type="EMBL" id="MCM8750708.1"/>
    </source>
</evidence>
<organism evidence="1 2">
    <name type="scientific">Thermalbibacter longus</name>
    <dbReference type="NCBI Taxonomy" id="2951981"/>
    <lineage>
        <taxon>Bacteria</taxon>
        <taxon>Pseudomonadati</taxon>
        <taxon>Thermomicrobiota</taxon>
        <taxon>Thermomicrobia</taxon>
        <taxon>Thermomicrobiales</taxon>
        <taxon>Thermomicrobiaceae</taxon>
        <taxon>Thermalbibacter</taxon>
    </lineage>
</organism>
<evidence type="ECO:0000313" key="2">
    <source>
        <dbReference type="Proteomes" id="UP001165306"/>
    </source>
</evidence>
<comment type="caution">
    <text evidence="1">The sequence shown here is derived from an EMBL/GenBank/DDBJ whole genome shotgun (WGS) entry which is preliminary data.</text>
</comment>
<dbReference type="AlphaFoldDB" id="A0AA42BEF0"/>
<sequence length="70" mass="7467">MPELTAALLRAYSHFACRGYRDAGLLLAAAVRDDRAFARAALEAFLADRELAGEDATVAISVVDALDEEA</sequence>
<reference evidence="1" key="1">
    <citation type="submission" date="2022-06" db="EMBL/GenBank/DDBJ databases">
        <title>CFH 74404 Thermomicrobiaceae sp.</title>
        <authorList>
            <person name="Ming H."/>
            <person name="Li W.-J."/>
            <person name="Zhao Z."/>
        </authorList>
    </citation>
    <scope>NUCLEOTIDE SEQUENCE</scope>
    <source>
        <strain evidence="1">CFH 74404</strain>
    </source>
</reference>
<name>A0AA42BEF0_9BACT</name>
<protein>
    <submittedName>
        <fullName evidence="1">Uncharacterized protein</fullName>
    </submittedName>
</protein>
<accession>A0AA42BEF0</accession>
<keyword evidence="2" id="KW-1185">Reference proteome</keyword>
<dbReference type="RefSeq" id="WP_284058496.1">
    <property type="nucleotide sequence ID" value="NZ_JAMSLR010000041.1"/>
</dbReference>
<dbReference type="EMBL" id="JAMSLR010000041">
    <property type="protein sequence ID" value="MCM8750708.1"/>
    <property type="molecule type" value="Genomic_DNA"/>
</dbReference>
<proteinExistence type="predicted"/>
<dbReference type="Proteomes" id="UP001165306">
    <property type="component" value="Unassembled WGS sequence"/>
</dbReference>
<gene>
    <name evidence="1" type="ORF">NET02_16345</name>
</gene>